<keyword evidence="2" id="KW-0472">Membrane</keyword>
<evidence type="ECO:0000256" key="1">
    <source>
        <dbReference type="SAM" id="MobiDB-lite"/>
    </source>
</evidence>
<dbReference type="GO" id="GO:0005743">
    <property type="term" value="C:mitochondrial inner membrane"/>
    <property type="evidence" value="ECO:0007669"/>
    <property type="project" value="TreeGrafter"/>
</dbReference>
<dbReference type="InterPro" id="IPR015089">
    <property type="entry name" value="UQCR"/>
</dbReference>
<protein>
    <recommendedName>
        <fullName evidence="5">Transmembrane protein</fullName>
    </recommendedName>
</protein>
<name>A0AA38J521_9CUCU</name>
<feature type="transmembrane region" description="Helical" evidence="2">
    <location>
        <begin position="63"/>
        <end position="85"/>
    </location>
</feature>
<dbReference type="Proteomes" id="UP001168821">
    <property type="component" value="Unassembled WGS sequence"/>
</dbReference>
<sequence length="109" mass="12321">MKEKPKSSKSICEEAKERETRKQGKKPTATKPPKIGDGSSFNQTPVLEFPHFLRVIGPNQIKILMGFVPSAICYSLASLVLVVYLTDWRPVVRYLPYYNGRFADEDESG</sequence>
<dbReference type="PANTHER" id="PTHR15420:SF2">
    <property type="entry name" value="CYTOCHROME B-C1 COMPLEX SUBUNIT 10"/>
    <property type="match status" value="1"/>
</dbReference>
<gene>
    <name evidence="3" type="ORF">Zmor_000581</name>
</gene>
<comment type="caution">
    <text evidence="3">The sequence shown here is derived from an EMBL/GenBank/DDBJ whole genome shotgun (WGS) entry which is preliminary data.</text>
</comment>
<evidence type="ECO:0000256" key="2">
    <source>
        <dbReference type="SAM" id="Phobius"/>
    </source>
</evidence>
<keyword evidence="2" id="KW-0812">Transmembrane</keyword>
<proteinExistence type="predicted"/>
<reference evidence="3" key="1">
    <citation type="journal article" date="2023" name="G3 (Bethesda)">
        <title>Whole genome assemblies of Zophobas morio and Tenebrio molitor.</title>
        <authorList>
            <person name="Kaur S."/>
            <person name="Stinson S.A."/>
            <person name="diCenzo G.C."/>
        </authorList>
    </citation>
    <scope>NUCLEOTIDE SEQUENCE</scope>
    <source>
        <strain evidence="3">QUZm001</strain>
    </source>
</reference>
<dbReference type="InterPro" id="IPR029027">
    <property type="entry name" value="Single_a-helix_sf"/>
</dbReference>
<dbReference type="Gene3D" id="1.20.5.220">
    <property type="match status" value="1"/>
</dbReference>
<dbReference type="Pfam" id="PF08997">
    <property type="entry name" value="UCR_6-4kD"/>
    <property type="match status" value="1"/>
</dbReference>
<keyword evidence="4" id="KW-1185">Reference proteome</keyword>
<dbReference type="EMBL" id="JALNTZ010000001">
    <property type="protein sequence ID" value="KAJ3665067.1"/>
    <property type="molecule type" value="Genomic_DNA"/>
</dbReference>
<dbReference type="PANTHER" id="PTHR15420">
    <property type="entry name" value="UBIQUINOL-CYTOCHROME C REDUCTASE COMPLEX 6.4 KD PROTEIN"/>
    <property type="match status" value="1"/>
</dbReference>
<dbReference type="GO" id="GO:0006122">
    <property type="term" value="P:mitochondrial electron transport, ubiquinol to cytochrome c"/>
    <property type="evidence" value="ECO:0007669"/>
    <property type="project" value="InterPro"/>
</dbReference>
<keyword evidence="2" id="KW-1133">Transmembrane helix</keyword>
<feature type="region of interest" description="Disordered" evidence="1">
    <location>
        <begin position="1"/>
        <end position="43"/>
    </location>
</feature>
<dbReference type="SUPFAM" id="SSF81518">
    <property type="entry name" value="Subunit XI (6.4 kDa protein) of cytochrome bc1 complex (Ubiquinol-cytochrome c reductase)"/>
    <property type="match status" value="1"/>
</dbReference>
<evidence type="ECO:0000313" key="4">
    <source>
        <dbReference type="Proteomes" id="UP001168821"/>
    </source>
</evidence>
<evidence type="ECO:0008006" key="5">
    <source>
        <dbReference type="Google" id="ProtNLM"/>
    </source>
</evidence>
<accession>A0AA38J521</accession>
<organism evidence="3 4">
    <name type="scientific">Zophobas morio</name>
    <dbReference type="NCBI Taxonomy" id="2755281"/>
    <lineage>
        <taxon>Eukaryota</taxon>
        <taxon>Metazoa</taxon>
        <taxon>Ecdysozoa</taxon>
        <taxon>Arthropoda</taxon>
        <taxon>Hexapoda</taxon>
        <taxon>Insecta</taxon>
        <taxon>Pterygota</taxon>
        <taxon>Neoptera</taxon>
        <taxon>Endopterygota</taxon>
        <taxon>Coleoptera</taxon>
        <taxon>Polyphaga</taxon>
        <taxon>Cucujiformia</taxon>
        <taxon>Tenebrionidae</taxon>
        <taxon>Zophobas</taxon>
    </lineage>
</organism>
<evidence type="ECO:0000313" key="3">
    <source>
        <dbReference type="EMBL" id="KAJ3665067.1"/>
    </source>
</evidence>
<dbReference type="AlphaFoldDB" id="A0AA38J521"/>
<feature type="compositionally biased region" description="Basic and acidic residues" evidence="1">
    <location>
        <begin position="1"/>
        <end position="22"/>
    </location>
</feature>